<dbReference type="AlphaFoldDB" id="A0A0F0M255"/>
<evidence type="ECO:0000313" key="3">
    <source>
        <dbReference type="Proteomes" id="UP000033451"/>
    </source>
</evidence>
<evidence type="ECO:0000313" key="2">
    <source>
        <dbReference type="EMBL" id="KJL38612.1"/>
    </source>
</evidence>
<dbReference type="OrthoDB" id="3210767at2"/>
<dbReference type="Proteomes" id="UP000257479">
    <property type="component" value="Unassembled WGS sequence"/>
</dbReference>
<keyword evidence="3" id="KW-1185">Reference proteome</keyword>
<dbReference type="Pfam" id="PF03883">
    <property type="entry name" value="H2O2_YaaD"/>
    <property type="match status" value="1"/>
</dbReference>
<dbReference type="EMBL" id="DMNG01000198">
    <property type="protein sequence ID" value="HAN25180.1"/>
    <property type="molecule type" value="Genomic_DNA"/>
</dbReference>
<organism evidence="2 3">
    <name type="scientific">Microbacterium ginsengisoli</name>
    <dbReference type="NCBI Taxonomy" id="400772"/>
    <lineage>
        <taxon>Bacteria</taxon>
        <taxon>Bacillati</taxon>
        <taxon>Actinomycetota</taxon>
        <taxon>Actinomycetes</taxon>
        <taxon>Micrococcales</taxon>
        <taxon>Microbacteriaceae</taxon>
        <taxon>Microbacterium</taxon>
    </lineage>
</organism>
<dbReference type="Proteomes" id="UP000033451">
    <property type="component" value="Unassembled WGS sequence"/>
</dbReference>
<dbReference type="PANTHER" id="PTHR30283">
    <property type="entry name" value="PEROXIDE STRESS RESPONSE PROTEIN YAAA"/>
    <property type="match status" value="1"/>
</dbReference>
<proteinExistence type="predicted"/>
<dbReference type="GO" id="GO:0033194">
    <property type="term" value="P:response to hydroperoxide"/>
    <property type="evidence" value="ECO:0007669"/>
    <property type="project" value="TreeGrafter"/>
</dbReference>
<accession>A0A0F0M255</accession>
<gene>
    <name evidence="1" type="ORF">DCP95_11510</name>
    <name evidence="2" type="ORF">RR49_00699</name>
</gene>
<dbReference type="RefSeq" id="WP_048809325.1">
    <property type="nucleotide sequence ID" value="NZ_JYIY01000061.1"/>
</dbReference>
<dbReference type="STRING" id="400772.RR49_00699"/>
<name>A0A0F0M255_9MICO</name>
<reference evidence="1 4" key="2">
    <citation type="journal article" date="2018" name="Nat. Biotechnol.">
        <title>A standardized bacterial taxonomy based on genome phylogeny substantially revises the tree of life.</title>
        <authorList>
            <person name="Parks D.H."/>
            <person name="Chuvochina M."/>
            <person name="Waite D.W."/>
            <person name="Rinke C."/>
            <person name="Skarshewski A."/>
            <person name="Chaumeil P.A."/>
            <person name="Hugenholtz P."/>
        </authorList>
    </citation>
    <scope>NUCLEOTIDE SEQUENCE [LARGE SCALE GENOMIC DNA]</scope>
    <source>
        <strain evidence="1">UBA9152</strain>
    </source>
</reference>
<sequence length="250" mass="26549">MLVLLPPSETKRPGGLGTFALERLSFPELDLPRREAIAALAALSLDPERAASVLGLSARQRDLVAVNAAMPHAPTLPAIDRYTGVLFDALDAHSLDASARRWLGGHVAIQTAPFGLVGATDRIPDYRLSAGVSLPGIPAQPRHWGAPTTAALVAASRSFVLDLRSEAYAALGPVPSGVPSTYVRVVADSGDGEVRALNHFNKRTKGLLVRLLATGRPPVRSLAGLASWLRAHDVRVDTTDAAEWRVHALH</sequence>
<comment type="caution">
    <text evidence="2">The sequence shown here is derived from an EMBL/GenBank/DDBJ whole genome shotgun (WGS) entry which is preliminary data.</text>
</comment>
<dbReference type="PATRIC" id="fig|400772.4.peg.732"/>
<evidence type="ECO:0000313" key="1">
    <source>
        <dbReference type="EMBL" id="HAN25180.1"/>
    </source>
</evidence>
<dbReference type="PANTHER" id="PTHR30283:SF4">
    <property type="entry name" value="PEROXIDE STRESS RESISTANCE PROTEIN YAAA"/>
    <property type="match status" value="1"/>
</dbReference>
<evidence type="ECO:0000313" key="4">
    <source>
        <dbReference type="Proteomes" id="UP000257479"/>
    </source>
</evidence>
<dbReference type="GO" id="GO:0005829">
    <property type="term" value="C:cytosol"/>
    <property type="evidence" value="ECO:0007669"/>
    <property type="project" value="TreeGrafter"/>
</dbReference>
<dbReference type="InterPro" id="IPR005583">
    <property type="entry name" value="YaaA"/>
</dbReference>
<protein>
    <submittedName>
        <fullName evidence="1">Peroxide stress protein YaaA</fullName>
    </submittedName>
</protein>
<dbReference type="EMBL" id="JYIY01000061">
    <property type="protein sequence ID" value="KJL38612.1"/>
    <property type="molecule type" value="Genomic_DNA"/>
</dbReference>
<reference evidence="2 3" key="1">
    <citation type="submission" date="2015-02" db="EMBL/GenBank/DDBJ databases">
        <title>Draft genome sequences of ten Microbacterium spp. with emphasis on heavy metal contaminated environments.</title>
        <authorList>
            <person name="Corretto E."/>
        </authorList>
    </citation>
    <scope>NUCLEOTIDE SEQUENCE [LARGE SCALE GENOMIC DNA]</scope>
    <source>
        <strain evidence="2 3">DSM 18659</strain>
    </source>
</reference>